<dbReference type="PROSITE" id="PS01007">
    <property type="entry name" value="TRANSPOSASE_MUTATOR"/>
    <property type="match status" value="1"/>
</dbReference>
<evidence type="ECO:0000256" key="1">
    <source>
        <dbReference type="ARBA" id="ARBA00006756"/>
    </source>
</evidence>
<dbReference type="PROSITE" id="PS50966">
    <property type="entry name" value="ZF_SWIM"/>
    <property type="match status" value="1"/>
</dbReference>
<evidence type="ECO:0000256" key="9">
    <source>
        <dbReference type="PROSITE-ProRule" id="PRU00325"/>
    </source>
</evidence>
<dbReference type="InterPro" id="IPR006564">
    <property type="entry name" value="Znf_PMZ"/>
</dbReference>
<evidence type="ECO:0000256" key="6">
    <source>
        <dbReference type="ARBA" id="ARBA00022833"/>
    </source>
</evidence>
<dbReference type="InterPro" id="IPR046364">
    <property type="entry name" value="Exo70_C"/>
</dbReference>
<protein>
    <recommendedName>
        <fullName evidence="11">SWIM-type domain-containing protein</fullName>
    </recommendedName>
</protein>
<proteinExistence type="inferred from homology"/>
<feature type="compositionally biased region" description="Basic and acidic residues" evidence="10">
    <location>
        <begin position="905"/>
        <end position="914"/>
    </location>
</feature>
<keyword evidence="5 9" id="KW-0863">Zinc-finger</keyword>
<dbReference type="InterPro" id="IPR018289">
    <property type="entry name" value="MULE_transposase_dom"/>
</dbReference>
<dbReference type="InterPro" id="IPR001207">
    <property type="entry name" value="Transposase_mutator"/>
</dbReference>
<dbReference type="EMBL" id="CM010722">
    <property type="protein sequence ID" value="RZC74694.1"/>
    <property type="molecule type" value="Genomic_DNA"/>
</dbReference>
<name>A0A4Y7KMW2_PAPSO</name>
<keyword evidence="7" id="KW-0238">DNA-binding</keyword>
<keyword evidence="13" id="KW-1185">Reference proteome</keyword>
<keyword evidence="8" id="KW-0233">DNA recombination</keyword>
<keyword evidence="3" id="KW-0815">Transposition</keyword>
<feature type="region of interest" description="Disordered" evidence="10">
    <location>
        <begin position="168"/>
        <end position="211"/>
    </location>
</feature>
<dbReference type="GO" id="GO:0008270">
    <property type="term" value="F:zinc ion binding"/>
    <property type="evidence" value="ECO:0007669"/>
    <property type="project" value="UniProtKB-KW"/>
</dbReference>
<keyword evidence="6" id="KW-0862">Zinc</keyword>
<feature type="compositionally biased region" description="Polar residues" evidence="10">
    <location>
        <begin position="168"/>
        <end position="183"/>
    </location>
</feature>
<keyword evidence="2" id="KW-0813">Transport</keyword>
<dbReference type="Gramene" id="RZC74694">
    <property type="protein sequence ID" value="RZC74694"/>
    <property type="gene ID" value="C5167_050170"/>
</dbReference>
<evidence type="ECO:0000256" key="5">
    <source>
        <dbReference type="ARBA" id="ARBA00022771"/>
    </source>
</evidence>
<evidence type="ECO:0000256" key="7">
    <source>
        <dbReference type="ARBA" id="ARBA00023125"/>
    </source>
</evidence>
<dbReference type="SUPFAM" id="SSF74788">
    <property type="entry name" value="Cullin repeat-like"/>
    <property type="match status" value="1"/>
</dbReference>
<dbReference type="InterPro" id="IPR016159">
    <property type="entry name" value="Cullin_repeat-like_dom_sf"/>
</dbReference>
<reference evidence="12 13" key="1">
    <citation type="journal article" date="2018" name="Science">
        <title>The opium poppy genome and morphinan production.</title>
        <authorList>
            <person name="Guo L."/>
            <person name="Winzer T."/>
            <person name="Yang X."/>
            <person name="Li Y."/>
            <person name="Ning Z."/>
            <person name="He Z."/>
            <person name="Teodor R."/>
            <person name="Lu Y."/>
            <person name="Bowser T.A."/>
            <person name="Graham I.A."/>
            <person name="Ye K."/>
        </authorList>
    </citation>
    <scope>NUCLEOTIDE SEQUENCE [LARGE SCALE GENOMIC DNA]</scope>
    <source>
        <strain evidence="13">cv. HN1</strain>
        <tissue evidence="12">Leaves</tissue>
    </source>
</reference>
<sequence>MATKTEEGDEKLVAVAQTILKNLGTTENITQDMIFILSKFDDRFSNVFADNSNHKSEIEEQLEISEKVILKWEEMNMNTRQRNCLRWEDSHDEASEYLRAVDDVIRLTEEDLTPCDSELKDRAESLLQQAMARLEDEFRHVLARNTVPLDGDRLSSVSFSRRVSVSFASNEGENQGSETTSVEDGQEGYCEEKEGVDDDEEEGEEEEVEYGDGYLDLINPNAVCDLREIAERMIRSGYEKEWCQVYSSVRRDVLDECLSILGIEKLSIEEVQKIEWRSLDEKMKKWTHAVKNVISVLLPSEKQLIVEICGGSELITEVCFTETTKGCVMQLLNFGEAIIIGRRASEKLFRILDMYDALADVMPGLQALFPNDSGEFLCNEARGILDGLGESARGTLAEFENAVRGETSRKATHGGEIHPLTRYVMNYLKLLVDYSDSLNMLLKSGTEDSDHSGSNNSLKTDDLSPMGHCLLSLISSLESNLQEKSKFYEEGGIQYIFLMNNILYIVQKVKDSELGKLLGDPWVRKRRGQVRQYATSYLRASWSKALSFMKDEGIGGGGSSSSVSKVVLKERFKNFNLCFEDIYRNQSAWKVTDPQLREELRLSISEKVLPAYRSFMGRFRGHLERGRHSGKGYIYFPYGNISVYAHMSKLTLEFPHMDKDKTDLKMSENMLHSRLGLAEEEIVHLYYTPDDPCLLVCLVTNDDFIRFWDNSVADDKDFTHLVMITTNSKFEDDDFLNAAMEPPVIKIDYETPKKDERPKKIWKMNKKPVSKEKPKLLRRSPRFQASCKVQISDQQGPSMKLCFVDLLNEVENMSCLSEASRVGTNRTQGSSQPSQEKFNHDYWVNIAQGSIVDNDAIVYEDEDSVDEDNEIGYDEYVKSYKVPDYNEESSSIEDEDGSGTEVEDKDGGGPEVEFKVNGGPQVEIDKAGGKPSRYNKYQPDINNIGEDDDPSLFPEEDEIPQVNPDKMLVNRVDNESTFAVRSVNLEHTCVGDKKGFNTSADPELVKDVVIEKLRHSYGSFIPKPRNILEDFAITHNIKIPYICEWKARNLVLEEFFGNYEESYAEVPKFYSMVSKTNPGSVAKFIYGRKDFKFESMTISFAAPMKAFQESCRGVVEFDACHLTGKWGGVLMDATTLDGENILVPLGISVVRSETKENWLQFLKNLAPGILDHHSGRVTFISDQQKGLLEAVAEVFPGSPDRYCWRHNYKNFKKYYKSPTLHSSMWNAAKCYKIRHFEGCQNWSRAFFDPISCCEHLNNNFSEFFNSMISELRDKPIIILGMLYGKLVMKLFTKRREQCTKWKSGELVPKAKDLLKKMLDISEKFHVQGSVVGEVYLVTNRFTRKIFTMNIIEKQRTCLEWQFRGFPCQHAMSALNTISPNWADYCPPYYSVDCYRTTYAPPVFPLEDIADYPKPPMENKILHPPTQRKPGRPTSKRRRSYDEPQAEVRKRRCTQCGSTDGHNKRTCKGGDVGKNQTVYRPRTECDAATFTNIDRAETSTARGKAKKKGKTSYVGESSFHGLPPPVPNTQRSASAGPSNTQNFSQSFAGIEYMAQNIATVTNAKPTVTEVCMCMERAVSHEPS</sequence>
<feature type="region of interest" description="Disordered" evidence="10">
    <location>
        <begin position="1414"/>
        <end position="1475"/>
    </location>
</feature>
<evidence type="ECO:0000256" key="4">
    <source>
        <dbReference type="ARBA" id="ARBA00022723"/>
    </source>
</evidence>
<dbReference type="GO" id="GO:0006887">
    <property type="term" value="P:exocytosis"/>
    <property type="evidence" value="ECO:0007669"/>
    <property type="project" value="InterPro"/>
</dbReference>
<feature type="region of interest" description="Disordered" evidence="10">
    <location>
        <begin position="1496"/>
        <end position="1541"/>
    </location>
</feature>
<evidence type="ECO:0000259" key="11">
    <source>
        <dbReference type="PROSITE" id="PS50966"/>
    </source>
</evidence>
<accession>A0A4Y7KMW2</accession>
<dbReference type="Pfam" id="PF04434">
    <property type="entry name" value="SWIM"/>
    <property type="match status" value="1"/>
</dbReference>
<feature type="compositionally biased region" description="Basic residues" evidence="10">
    <location>
        <begin position="1428"/>
        <end position="1438"/>
    </location>
</feature>
<dbReference type="InterPro" id="IPR004140">
    <property type="entry name" value="Exo70"/>
</dbReference>
<dbReference type="GO" id="GO:0003677">
    <property type="term" value="F:DNA binding"/>
    <property type="evidence" value="ECO:0007669"/>
    <property type="project" value="UniProtKB-KW"/>
</dbReference>
<dbReference type="Proteomes" id="UP000316621">
    <property type="component" value="Chromosome 8"/>
</dbReference>
<dbReference type="Pfam" id="PF10551">
    <property type="entry name" value="MULE"/>
    <property type="match status" value="1"/>
</dbReference>
<dbReference type="SMART" id="SM00575">
    <property type="entry name" value="ZnF_PMZ"/>
    <property type="match status" value="1"/>
</dbReference>
<gene>
    <name evidence="12" type="ORF">C5167_050170</name>
</gene>
<evidence type="ECO:0000256" key="8">
    <source>
        <dbReference type="ARBA" id="ARBA00023172"/>
    </source>
</evidence>
<dbReference type="GO" id="GO:0005546">
    <property type="term" value="F:phosphatidylinositol-4,5-bisphosphate binding"/>
    <property type="evidence" value="ECO:0007669"/>
    <property type="project" value="InterPro"/>
</dbReference>
<feature type="domain" description="SWIM-type" evidence="11">
    <location>
        <begin position="1346"/>
        <end position="1378"/>
    </location>
</feature>
<evidence type="ECO:0000313" key="13">
    <source>
        <dbReference type="Proteomes" id="UP000316621"/>
    </source>
</evidence>
<feature type="region of interest" description="Disordered" evidence="10">
    <location>
        <begin position="883"/>
        <end position="946"/>
    </location>
</feature>
<dbReference type="InterPro" id="IPR007527">
    <property type="entry name" value="Znf_SWIM"/>
</dbReference>
<feature type="compositionally biased region" description="Acidic residues" evidence="10">
    <location>
        <begin position="885"/>
        <end position="904"/>
    </location>
</feature>
<dbReference type="GO" id="GO:0000145">
    <property type="term" value="C:exocyst"/>
    <property type="evidence" value="ECO:0007669"/>
    <property type="project" value="InterPro"/>
</dbReference>
<feature type="compositionally biased region" description="Acidic residues" evidence="10">
    <location>
        <begin position="194"/>
        <end position="210"/>
    </location>
</feature>
<dbReference type="Pfam" id="PF03081">
    <property type="entry name" value="Exo70_C"/>
    <property type="match status" value="1"/>
</dbReference>
<dbReference type="STRING" id="3469.A0A4Y7KMW2"/>
<evidence type="ECO:0000313" key="12">
    <source>
        <dbReference type="EMBL" id="RZC74694.1"/>
    </source>
</evidence>
<evidence type="ECO:0000256" key="3">
    <source>
        <dbReference type="ARBA" id="ARBA00022578"/>
    </source>
</evidence>
<keyword evidence="4" id="KW-0479">Metal-binding</keyword>
<dbReference type="Gene3D" id="1.20.1280.170">
    <property type="entry name" value="Exocyst complex component Exo70"/>
    <property type="match status" value="1"/>
</dbReference>
<comment type="similarity">
    <text evidence="1">Belongs to the EXO70 family.</text>
</comment>
<evidence type="ECO:0000256" key="10">
    <source>
        <dbReference type="SAM" id="MobiDB-lite"/>
    </source>
</evidence>
<evidence type="ECO:0000256" key="2">
    <source>
        <dbReference type="ARBA" id="ARBA00022448"/>
    </source>
</evidence>
<feature type="compositionally biased region" description="Polar residues" evidence="10">
    <location>
        <begin position="1527"/>
        <end position="1541"/>
    </location>
</feature>
<dbReference type="GO" id="GO:0006313">
    <property type="term" value="P:DNA transposition"/>
    <property type="evidence" value="ECO:0007669"/>
    <property type="project" value="InterPro"/>
</dbReference>
<dbReference type="PANTHER" id="PTHR12542">
    <property type="entry name" value="EXOCYST COMPLEX PROTEIN EXO70"/>
    <property type="match status" value="1"/>
</dbReference>
<organism evidence="12 13">
    <name type="scientific">Papaver somniferum</name>
    <name type="common">Opium poppy</name>
    <dbReference type="NCBI Taxonomy" id="3469"/>
    <lineage>
        <taxon>Eukaryota</taxon>
        <taxon>Viridiplantae</taxon>
        <taxon>Streptophyta</taxon>
        <taxon>Embryophyta</taxon>
        <taxon>Tracheophyta</taxon>
        <taxon>Spermatophyta</taxon>
        <taxon>Magnoliopsida</taxon>
        <taxon>Ranunculales</taxon>
        <taxon>Papaveraceae</taxon>
        <taxon>Papaveroideae</taxon>
        <taxon>Papaver</taxon>
    </lineage>
</organism>
<dbReference type="Pfam" id="PF20669">
    <property type="entry name" value="Exo70_N"/>
    <property type="match status" value="1"/>
</dbReference>
<dbReference type="PANTHER" id="PTHR12542:SF142">
    <property type="entry name" value="EXOCYST SUBUNIT EXO70 FAMILY PROTEIN"/>
    <property type="match status" value="1"/>
</dbReference>
<dbReference type="GO" id="GO:0004803">
    <property type="term" value="F:transposase activity"/>
    <property type="evidence" value="ECO:0007669"/>
    <property type="project" value="InterPro"/>
</dbReference>